<dbReference type="Proteomes" id="UP000451354">
    <property type="component" value="Chromosome"/>
</dbReference>
<gene>
    <name evidence="1" type="ORF">FIC82_003955</name>
</gene>
<sequence length="138" mass="15028">MRLSERGFGGIEAIFTLALGAERRRIGPDPETLDISIGMEINPIEQTVLWRVDYRVDVRDQRVEDDSPDRGVFGVHAAYAVALSPDVELDDHGSLVSALWPHARAELINLIPPVAGKSLGLPMSLDLAAVEADRMAGE</sequence>
<proteinExistence type="predicted"/>
<keyword evidence="2" id="KW-1185">Reference proteome</keyword>
<evidence type="ECO:0000313" key="1">
    <source>
        <dbReference type="EMBL" id="QJW35480.1"/>
    </source>
</evidence>
<evidence type="ECO:0000313" key="2">
    <source>
        <dbReference type="Proteomes" id="UP000451354"/>
    </source>
</evidence>
<dbReference type="RefSeq" id="WP_154797648.1">
    <property type="nucleotide sequence ID" value="NZ_CP052757.1"/>
</dbReference>
<dbReference type="EMBL" id="CP052757">
    <property type="protein sequence ID" value="QJW35480.1"/>
    <property type="molecule type" value="Genomic_DNA"/>
</dbReference>
<accession>A0A6M5UB54</accession>
<dbReference type="AlphaFoldDB" id="A0A6M5UB54"/>
<reference evidence="1 2" key="1">
    <citation type="journal article" date="2022" name="Int. J. Syst. Evol. Microbiol.">
        <title>Cellulosimicrobium protaetiae sp. nov., isolated from the gut of the larva of Protaetia brevitarsis seulensis.</title>
        <authorList>
            <person name="Le Han H."/>
            <person name="Nguyen T.T.H."/>
            <person name="Li Z."/>
            <person name="Shin N.R."/>
            <person name="Kim S.G."/>
        </authorList>
    </citation>
    <scope>NUCLEOTIDE SEQUENCE [LARGE SCALE GENOMIC DNA]</scope>
    <source>
        <strain evidence="1 2">BI34</strain>
    </source>
</reference>
<evidence type="ECO:0008006" key="3">
    <source>
        <dbReference type="Google" id="ProtNLM"/>
    </source>
</evidence>
<dbReference type="KEGG" id="cprt:FIC82_003955"/>
<name>A0A6M5UB54_9MICO</name>
<organism evidence="1 2">
    <name type="scientific">Cellulosimicrobium protaetiae</name>
    <dbReference type="NCBI Taxonomy" id="2587808"/>
    <lineage>
        <taxon>Bacteria</taxon>
        <taxon>Bacillati</taxon>
        <taxon>Actinomycetota</taxon>
        <taxon>Actinomycetes</taxon>
        <taxon>Micrococcales</taxon>
        <taxon>Promicromonosporaceae</taxon>
        <taxon>Cellulosimicrobium</taxon>
    </lineage>
</organism>
<protein>
    <recommendedName>
        <fullName evidence="3">Preprotein translocase subunit SecB</fullName>
    </recommendedName>
</protein>